<protein>
    <recommendedName>
        <fullName evidence="3">MobA/VirD2-like nuclease domain-containing protein</fullName>
    </recommendedName>
</protein>
<gene>
    <name evidence="4" type="ORF">BJY24_007876</name>
</gene>
<evidence type="ECO:0000313" key="5">
    <source>
        <dbReference type="Proteomes" id="UP000540412"/>
    </source>
</evidence>
<reference evidence="4 5" key="1">
    <citation type="submission" date="2020-08" db="EMBL/GenBank/DDBJ databases">
        <title>Sequencing the genomes of 1000 actinobacteria strains.</title>
        <authorList>
            <person name="Klenk H.-P."/>
        </authorList>
    </citation>
    <scope>NUCLEOTIDE SEQUENCE [LARGE SCALE GENOMIC DNA]</scope>
    <source>
        <strain evidence="4 5">DSM 43582</strain>
    </source>
</reference>
<dbReference type="Proteomes" id="UP000540412">
    <property type="component" value="Unassembled WGS sequence"/>
</dbReference>
<feature type="region of interest" description="Disordered" evidence="2">
    <location>
        <begin position="884"/>
        <end position="912"/>
    </location>
</feature>
<keyword evidence="5" id="KW-1185">Reference proteome</keyword>
<evidence type="ECO:0000256" key="2">
    <source>
        <dbReference type="SAM" id="MobiDB-lite"/>
    </source>
</evidence>
<accession>A0A7W9PNM7</accession>
<evidence type="ECO:0000259" key="3">
    <source>
        <dbReference type="Pfam" id="PF03432"/>
    </source>
</evidence>
<feature type="domain" description="MobA/VirD2-like nuclease" evidence="3">
    <location>
        <begin position="118"/>
        <end position="228"/>
    </location>
</feature>
<feature type="region of interest" description="Disordered" evidence="2">
    <location>
        <begin position="237"/>
        <end position="264"/>
    </location>
</feature>
<dbReference type="EMBL" id="JACHIT010000003">
    <property type="protein sequence ID" value="MBB5918943.1"/>
    <property type="molecule type" value="Genomic_DNA"/>
</dbReference>
<name>A0A7W9PNM7_9NOCA</name>
<evidence type="ECO:0000313" key="4">
    <source>
        <dbReference type="EMBL" id="MBB5918943.1"/>
    </source>
</evidence>
<feature type="coiled-coil region" evidence="1">
    <location>
        <begin position="810"/>
        <end position="876"/>
    </location>
</feature>
<feature type="compositionally biased region" description="Low complexity" evidence="2">
    <location>
        <begin position="674"/>
        <end position="689"/>
    </location>
</feature>
<dbReference type="AlphaFoldDB" id="A0A7W9PNM7"/>
<feature type="compositionally biased region" description="Polar residues" evidence="2">
    <location>
        <begin position="898"/>
        <end position="912"/>
    </location>
</feature>
<keyword evidence="1" id="KW-0175">Coiled coil</keyword>
<comment type="caution">
    <text evidence="4">The sequence shown here is derived from an EMBL/GenBank/DDBJ whole genome shotgun (WGS) entry which is preliminary data.</text>
</comment>
<evidence type="ECO:0000256" key="1">
    <source>
        <dbReference type="SAM" id="Coils"/>
    </source>
</evidence>
<feature type="region of interest" description="Disordered" evidence="2">
    <location>
        <begin position="674"/>
        <end position="700"/>
    </location>
</feature>
<organism evidence="4 5">
    <name type="scientific">Nocardia transvalensis</name>
    <dbReference type="NCBI Taxonomy" id="37333"/>
    <lineage>
        <taxon>Bacteria</taxon>
        <taxon>Bacillati</taxon>
        <taxon>Actinomycetota</taxon>
        <taxon>Actinomycetes</taxon>
        <taxon>Mycobacteriales</taxon>
        <taxon>Nocardiaceae</taxon>
        <taxon>Nocardia</taxon>
    </lineage>
</organism>
<dbReference type="RefSeq" id="WP_184782401.1">
    <property type="nucleotide sequence ID" value="NZ_JACHIT010000003.1"/>
</dbReference>
<proteinExistence type="predicted"/>
<dbReference type="InterPro" id="IPR005094">
    <property type="entry name" value="Endonuclease_MobA/VirD2"/>
</dbReference>
<feature type="compositionally biased region" description="Basic and acidic residues" evidence="2">
    <location>
        <begin position="244"/>
        <end position="264"/>
    </location>
</feature>
<sequence length="912" mass="100127">MMPNVIRGRKLSGLLVYLLGPGEHNEHKDRHIVTGSPTIMQARWLGVFNGPAGSPESRAARQVGLEVAEELEIPRQLYGTKVRMRAKPVKARVGAAGVESDGLDVVEPAAKGEKGEMRDAPAWHCVLALEPGEQLDDAKWAQLTQDFMDRMGFNGTPDGKRAQARWAAVRHGLSGEDGEGQEHIHIAASLVREDGSKVNTYDYGPGKKRGDWNRAHEVCNELEHEYGLRVLLSREQGGGLSGDSRAEQERAKREGRPESERDRLRRMVRAAATATDTEAEFVQSLRESGISIRARYAPGGTTEVHGYSVRLRRDGGEVGPWLGGGKLGKDLTLTALREQQWDDTAQTRRDALAVWMTPESTRGRRVDRDVEDPQMWRQIAAEAGQWRERLAEIPHADRAQWAYLSGQAAGVFAAWSELLEGDEPGVFAHAHKQLARSAQLPYASQRYRPPAGTAAGAGLGGLAKVLWEETYRGTGSMLRRAAAGRRGDDPVEEVAAVVLAAMLVLLLLAIEIAMQVAQAHRSRGELTWGMAIEQATRYGLDPVRAEWQARLEARRHQWDRDAADVFAAAVERRAAKAADHDHDRDDVAEAAPVRAVDQLDPDRLAALTADAEELVPDITDAEAWPALCERLAAIEVAGGDATEQLAAAIAMRELGTADDLAAVLVWRLEHLDTPPSAEEAPGEEPAPAARPDKPERPWRRGSAALAAAQGPLSPPSQARASRRPFYTELDEEGRQLAATRRTVAVAFAGNDVAPETWSDARLAQELADRRTEVELLAADIEARRDGGELTRQARDYNTLVSARAEKIPAARDARSKAADLDREKRRLLQQQTQLQEQIDATSRLRAGARRKLQEQIDAAADRLDELGGEIDQARVDAVTAAEATGVSEQEWTRVEQDANPQQQRWRLTQATQ</sequence>
<feature type="non-terminal residue" evidence="4">
    <location>
        <position position="912"/>
    </location>
</feature>
<dbReference type="Pfam" id="PF03432">
    <property type="entry name" value="Relaxase"/>
    <property type="match status" value="1"/>
</dbReference>